<sequence length="322" mass="35869">MTTKVTFILLFCVLCYAGAAEVGSGIAAQFKQHLAKHNIALPEQEFALRTRIFADNLRRIDELNAEHHPHTTFAANRFSHLTYEEFVAKYAESSSTSANGSDSNVRVFDVQDAVKQSYNDVYVDWRTRGKVCKVKDQGQLPYGTVFAINSVIESIYAIKRGSLIPLSEQQVVDCVNNQTFTTGFNYARLTGLVPEGAYPYHASKGQCNVPCADKVKIDDTLVLSENTEDCMETVLRTYGPMVVAIHVNDAFMHYSGGILTTSNCQNGWIGVAVIGLGRANDQDYWIIKNSWGTGWGEGGYIRLRRKQNTCDILHKPKTGYIK</sequence>
<reference evidence="6" key="2">
    <citation type="submission" date="2020-10" db="UniProtKB">
        <authorList>
            <consortium name="WormBaseParasite"/>
        </authorList>
    </citation>
    <scope>IDENTIFICATION</scope>
</reference>
<evidence type="ECO:0000259" key="3">
    <source>
        <dbReference type="SMART" id="SM00645"/>
    </source>
</evidence>
<dbReference type="SMART" id="SM00848">
    <property type="entry name" value="Inhibitor_I29"/>
    <property type="match status" value="1"/>
</dbReference>
<feature type="chain" id="PRO_5029019405" evidence="2">
    <location>
        <begin position="20"/>
        <end position="322"/>
    </location>
</feature>
<evidence type="ECO:0000313" key="5">
    <source>
        <dbReference type="Proteomes" id="UP000492821"/>
    </source>
</evidence>
<dbReference type="WBParaSite" id="Pan_g2142.t1">
    <property type="protein sequence ID" value="Pan_g2142.t1"/>
    <property type="gene ID" value="Pan_g2142"/>
</dbReference>
<evidence type="ECO:0000256" key="2">
    <source>
        <dbReference type="SAM" id="SignalP"/>
    </source>
</evidence>
<dbReference type="InterPro" id="IPR039417">
    <property type="entry name" value="Peptidase_C1A_papain-like"/>
</dbReference>
<dbReference type="GO" id="GO:0006508">
    <property type="term" value="P:proteolysis"/>
    <property type="evidence" value="ECO:0007669"/>
    <property type="project" value="InterPro"/>
</dbReference>
<evidence type="ECO:0000256" key="1">
    <source>
        <dbReference type="ARBA" id="ARBA00008455"/>
    </source>
</evidence>
<dbReference type="Pfam" id="PF08246">
    <property type="entry name" value="Inhibitor_I29"/>
    <property type="match status" value="1"/>
</dbReference>
<dbReference type="InterPro" id="IPR025661">
    <property type="entry name" value="Pept_asp_AS"/>
</dbReference>
<dbReference type="Proteomes" id="UP000492821">
    <property type="component" value="Unassembled WGS sequence"/>
</dbReference>
<dbReference type="SUPFAM" id="SSF54001">
    <property type="entry name" value="Cysteine proteinases"/>
    <property type="match status" value="1"/>
</dbReference>
<protein>
    <submittedName>
        <fullName evidence="6">Pept_C1 domain-containing protein</fullName>
    </submittedName>
</protein>
<organism evidence="5 6">
    <name type="scientific">Panagrellus redivivus</name>
    <name type="common">Microworm</name>
    <dbReference type="NCBI Taxonomy" id="6233"/>
    <lineage>
        <taxon>Eukaryota</taxon>
        <taxon>Metazoa</taxon>
        <taxon>Ecdysozoa</taxon>
        <taxon>Nematoda</taxon>
        <taxon>Chromadorea</taxon>
        <taxon>Rhabditida</taxon>
        <taxon>Tylenchina</taxon>
        <taxon>Panagrolaimomorpha</taxon>
        <taxon>Panagrolaimoidea</taxon>
        <taxon>Panagrolaimidae</taxon>
        <taxon>Panagrellus</taxon>
    </lineage>
</organism>
<dbReference type="AlphaFoldDB" id="A0A7E4VIQ5"/>
<proteinExistence type="inferred from homology"/>
<comment type="similarity">
    <text evidence="1">Belongs to the peptidase C1 family.</text>
</comment>
<name>A0A7E4VIQ5_PANRE</name>
<feature type="signal peptide" evidence="2">
    <location>
        <begin position="1"/>
        <end position="19"/>
    </location>
</feature>
<feature type="domain" description="Peptidase C1A papain C-terminal" evidence="3">
    <location>
        <begin position="119"/>
        <end position="320"/>
    </location>
</feature>
<keyword evidence="2" id="KW-0732">Signal</keyword>
<dbReference type="InterPro" id="IPR000668">
    <property type="entry name" value="Peptidase_C1A_C"/>
</dbReference>
<dbReference type="CDD" id="cd02248">
    <property type="entry name" value="Peptidase_C1A"/>
    <property type="match status" value="1"/>
</dbReference>
<dbReference type="InterPro" id="IPR013201">
    <property type="entry name" value="Prot_inhib_I29"/>
</dbReference>
<keyword evidence="5" id="KW-1185">Reference proteome</keyword>
<dbReference type="InterPro" id="IPR013128">
    <property type="entry name" value="Peptidase_C1A"/>
</dbReference>
<reference evidence="5" key="1">
    <citation type="journal article" date="2013" name="Genetics">
        <title>The draft genome and transcriptome of Panagrellus redivivus are shaped by the harsh demands of a free-living lifestyle.</title>
        <authorList>
            <person name="Srinivasan J."/>
            <person name="Dillman A.R."/>
            <person name="Macchietto M.G."/>
            <person name="Heikkinen L."/>
            <person name="Lakso M."/>
            <person name="Fracchia K.M."/>
            <person name="Antoshechkin I."/>
            <person name="Mortazavi A."/>
            <person name="Wong G."/>
            <person name="Sternberg P.W."/>
        </authorList>
    </citation>
    <scope>NUCLEOTIDE SEQUENCE [LARGE SCALE GENOMIC DNA]</scope>
    <source>
        <strain evidence="5">MT8872</strain>
    </source>
</reference>
<dbReference type="Gene3D" id="3.90.70.10">
    <property type="entry name" value="Cysteine proteinases"/>
    <property type="match status" value="1"/>
</dbReference>
<dbReference type="PANTHER" id="PTHR12411">
    <property type="entry name" value="CYSTEINE PROTEASE FAMILY C1-RELATED"/>
    <property type="match status" value="1"/>
</dbReference>
<dbReference type="SMART" id="SM00645">
    <property type="entry name" value="Pept_C1"/>
    <property type="match status" value="1"/>
</dbReference>
<evidence type="ECO:0000313" key="6">
    <source>
        <dbReference type="WBParaSite" id="Pan_g2142.t1"/>
    </source>
</evidence>
<dbReference type="InterPro" id="IPR038765">
    <property type="entry name" value="Papain-like_cys_pep_sf"/>
</dbReference>
<dbReference type="PROSITE" id="PS00640">
    <property type="entry name" value="THIOL_PROTEASE_ASN"/>
    <property type="match status" value="1"/>
</dbReference>
<accession>A0A7E4VIQ5</accession>
<dbReference type="Pfam" id="PF00112">
    <property type="entry name" value="Peptidase_C1"/>
    <property type="match status" value="1"/>
</dbReference>
<evidence type="ECO:0000259" key="4">
    <source>
        <dbReference type="SMART" id="SM00848"/>
    </source>
</evidence>
<dbReference type="GO" id="GO:0008234">
    <property type="term" value="F:cysteine-type peptidase activity"/>
    <property type="evidence" value="ECO:0007669"/>
    <property type="project" value="InterPro"/>
</dbReference>
<feature type="domain" description="Cathepsin propeptide inhibitor" evidence="4">
    <location>
        <begin position="30"/>
        <end position="86"/>
    </location>
</feature>